<sequence length="340" mass="37822">MSFFRSSKAASKASSLAPSRSATPSLAPSAAPSTASGGAGADATAAQSPPTSSIITVAPASVVIPERNYTSEEEDKVRPVQHTQLTRQIAQLRAYSASLALPPSDAYAPWEARFLADGGVHARYMRAAKWNLEDAKKRIKATLEWRREFRPDLIEPGEIEVEQETGKLVISGFDHNGRPLLYMRPGRQNTKETPRQLRYTVYNLERCIDLMPPGQESVTLVIDYASISFSQRTSVSMAMEVLHVLQNHYVERLGRALLVNVPWFFSAFYTAVSPFIDPVSRDKIRFNPAILELIDADQLESDYGGSVNFVYDHGVYWKQLTEWVAGREGADTRQVLLPRC</sequence>
<dbReference type="CDD" id="cd00170">
    <property type="entry name" value="SEC14"/>
    <property type="match status" value="1"/>
</dbReference>
<dbReference type="PANTHER" id="PTHR45824">
    <property type="entry name" value="GH16843P"/>
    <property type="match status" value="1"/>
</dbReference>
<dbReference type="InterPro" id="IPR036865">
    <property type="entry name" value="CRAL-TRIO_dom_sf"/>
</dbReference>
<dbReference type="InterPro" id="IPR052578">
    <property type="entry name" value="PI_Transfer_CRAL-TRIO"/>
</dbReference>
<keyword evidence="4" id="KW-1185">Reference proteome</keyword>
<evidence type="ECO:0000313" key="3">
    <source>
        <dbReference type="EMBL" id="TXT15513.1"/>
    </source>
</evidence>
<dbReference type="OrthoDB" id="75724at2759"/>
<dbReference type="Pfam" id="PF00650">
    <property type="entry name" value="CRAL_TRIO"/>
    <property type="match status" value="1"/>
</dbReference>
<dbReference type="GO" id="GO:0008526">
    <property type="term" value="F:phosphatidylinositol transfer activity"/>
    <property type="evidence" value="ECO:0007669"/>
    <property type="project" value="TreeGrafter"/>
</dbReference>
<dbReference type="SUPFAM" id="SSF52087">
    <property type="entry name" value="CRAL/TRIO domain"/>
    <property type="match status" value="1"/>
</dbReference>
<accession>A0A7D8V2Z6</accession>
<dbReference type="PANTHER" id="PTHR45824:SF29">
    <property type="entry name" value="GH16843P"/>
    <property type="match status" value="1"/>
</dbReference>
<comment type="caution">
    <text evidence="3">The sequence shown here is derived from an EMBL/GenBank/DDBJ whole genome shotgun (WGS) entry which is preliminary data.</text>
</comment>
<dbReference type="SMART" id="SM00516">
    <property type="entry name" value="SEC14"/>
    <property type="match status" value="1"/>
</dbReference>
<evidence type="ECO:0000259" key="2">
    <source>
        <dbReference type="PROSITE" id="PS50191"/>
    </source>
</evidence>
<dbReference type="PROSITE" id="PS50191">
    <property type="entry name" value="CRAL_TRIO"/>
    <property type="match status" value="1"/>
</dbReference>
<dbReference type="Gene3D" id="3.40.525.10">
    <property type="entry name" value="CRAL-TRIO lipid binding domain"/>
    <property type="match status" value="1"/>
</dbReference>
<dbReference type="SUPFAM" id="SSF46938">
    <property type="entry name" value="CRAL/TRIO N-terminal domain"/>
    <property type="match status" value="1"/>
</dbReference>
<gene>
    <name evidence="3" type="ORF">VHUM_00016</name>
</gene>
<evidence type="ECO:0000313" key="4">
    <source>
        <dbReference type="Proteomes" id="UP000473826"/>
    </source>
</evidence>
<dbReference type="InterPro" id="IPR001251">
    <property type="entry name" value="CRAL-TRIO_dom"/>
</dbReference>
<evidence type="ECO:0000256" key="1">
    <source>
        <dbReference type="SAM" id="MobiDB-lite"/>
    </source>
</evidence>
<name>A0A7D8V2Z6_VANHU</name>
<feature type="domain" description="CRAL-TRIO" evidence="2">
    <location>
        <begin position="158"/>
        <end position="311"/>
    </location>
</feature>
<protein>
    <recommendedName>
        <fullName evidence="2">CRAL-TRIO domain-containing protein</fullName>
    </recommendedName>
</protein>
<dbReference type="Proteomes" id="UP000473826">
    <property type="component" value="Unassembled WGS sequence"/>
</dbReference>
<organism evidence="3 4">
    <name type="scientific">Vanrija humicola</name>
    <name type="common">Yeast</name>
    <name type="synonym">Cryptococcus humicola</name>
    <dbReference type="NCBI Taxonomy" id="5417"/>
    <lineage>
        <taxon>Eukaryota</taxon>
        <taxon>Fungi</taxon>
        <taxon>Dikarya</taxon>
        <taxon>Basidiomycota</taxon>
        <taxon>Agaricomycotina</taxon>
        <taxon>Tremellomycetes</taxon>
        <taxon>Trichosporonales</taxon>
        <taxon>Trichosporonaceae</taxon>
        <taxon>Vanrija</taxon>
    </lineage>
</organism>
<feature type="compositionally biased region" description="Low complexity" evidence="1">
    <location>
        <begin position="1"/>
        <end position="50"/>
    </location>
</feature>
<reference evidence="3 4" key="1">
    <citation type="journal article" date="2019" name="PLoS Genet.">
        <title>Convergent evolution of linked mating-type loci in basidiomycete fungi.</title>
        <authorList>
            <person name="Sun S."/>
            <person name="Coelho M.A."/>
            <person name="Heitman J."/>
            <person name="Nowrousian M."/>
        </authorList>
    </citation>
    <scope>NUCLEOTIDE SEQUENCE [LARGE SCALE GENOMIC DNA]</scope>
    <source>
        <strain evidence="3 4">CBS 4282</strain>
    </source>
</reference>
<dbReference type="EMBL" id="QKWK01000001">
    <property type="protein sequence ID" value="TXT15513.1"/>
    <property type="molecule type" value="Genomic_DNA"/>
</dbReference>
<proteinExistence type="predicted"/>
<feature type="region of interest" description="Disordered" evidence="1">
    <location>
        <begin position="1"/>
        <end position="51"/>
    </location>
</feature>
<dbReference type="InterPro" id="IPR036273">
    <property type="entry name" value="CRAL/TRIO_N_dom_sf"/>
</dbReference>
<dbReference type="AlphaFoldDB" id="A0A7D8V2Z6"/>